<dbReference type="SUPFAM" id="SSF53335">
    <property type="entry name" value="S-adenosyl-L-methionine-dependent methyltransferases"/>
    <property type="match status" value="1"/>
</dbReference>
<evidence type="ECO:0000256" key="1">
    <source>
        <dbReference type="ARBA" id="ARBA00022603"/>
    </source>
</evidence>
<reference evidence="5" key="1">
    <citation type="submission" date="2016-08" db="EMBL/GenBank/DDBJ databases">
        <title>Complete Genome Seqeunce of Paenibacillus sp. nov. IHBB 9852 from high altitute lake of Indian trans-Himalayas.</title>
        <authorList>
            <person name="Kiran S."/>
            <person name="Swarnkar M.K."/>
            <person name="Rana A."/>
            <person name="Tewari R."/>
            <person name="Gulati A."/>
        </authorList>
    </citation>
    <scope>NUCLEOTIDE SEQUENCE [LARGE SCALE GENOMIC DNA]</scope>
    <source>
        <strain evidence="5">IHBB 9852</strain>
    </source>
</reference>
<gene>
    <name evidence="5" type="ORF">BBD41_13035</name>
</gene>
<dbReference type="AlphaFoldDB" id="A0A1B2E094"/>
<evidence type="ECO:0000256" key="2">
    <source>
        <dbReference type="ARBA" id="ARBA00022679"/>
    </source>
</evidence>
<dbReference type="InterPro" id="IPR029063">
    <property type="entry name" value="SAM-dependent_MTases_sf"/>
</dbReference>
<dbReference type="GO" id="GO:0008168">
    <property type="term" value="F:methyltransferase activity"/>
    <property type="evidence" value="ECO:0007669"/>
    <property type="project" value="UniProtKB-KW"/>
</dbReference>
<feature type="domain" description="Methyltransferase" evidence="4">
    <location>
        <begin position="65"/>
        <end position="159"/>
    </location>
</feature>
<dbReference type="PANTHER" id="PTHR43464:SF19">
    <property type="entry name" value="UBIQUINONE BIOSYNTHESIS O-METHYLTRANSFERASE, MITOCHONDRIAL"/>
    <property type="match status" value="1"/>
</dbReference>
<sequence length="235" mass="27122">MSINVEQIHEIEDVFQMLDSFFREEGPWWDRFYADRNRSIPFFVNAPDENLVQYFEDGRIGPGRVLELGCGAGRNAIYMARKGCSVDAVDLSQEAIAWGKERADALNAEVQFHCRNLFELKLSPNAYDFVYDCGCFHHIAPHRRISYLQMLNNCLKPGGFFGLVCFAAGGMGAEMSDWDVYRERSLKGGLGYTEEKLRDIFKSFESVEFRRMRSMEQPGPLFGESFLWTALFRKR</sequence>
<dbReference type="GO" id="GO:0032259">
    <property type="term" value="P:methylation"/>
    <property type="evidence" value="ECO:0007669"/>
    <property type="project" value="UniProtKB-KW"/>
</dbReference>
<dbReference type="CDD" id="cd02440">
    <property type="entry name" value="AdoMet_MTases"/>
    <property type="match status" value="1"/>
</dbReference>
<keyword evidence="3" id="KW-0949">S-adenosyl-L-methionine</keyword>
<dbReference type="Pfam" id="PF13649">
    <property type="entry name" value="Methyltransf_25"/>
    <property type="match status" value="1"/>
</dbReference>
<name>A0A1B2E094_9BACL</name>
<dbReference type="EMBL" id="CP016809">
    <property type="protein sequence ID" value="ANY73434.1"/>
    <property type="molecule type" value="Genomic_DNA"/>
</dbReference>
<keyword evidence="1 5" id="KW-0489">Methyltransferase</keyword>
<evidence type="ECO:0000256" key="3">
    <source>
        <dbReference type="ARBA" id="ARBA00022691"/>
    </source>
</evidence>
<dbReference type="Gene3D" id="3.40.50.150">
    <property type="entry name" value="Vaccinia Virus protein VP39"/>
    <property type="match status" value="1"/>
</dbReference>
<evidence type="ECO:0000313" key="5">
    <source>
        <dbReference type="EMBL" id="ANY73434.1"/>
    </source>
</evidence>
<accession>A0A1B2E094</accession>
<protein>
    <submittedName>
        <fullName evidence="5">Methyltransferase</fullName>
    </submittedName>
</protein>
<keyword evidence="2 5" id="KW-0808">Transferase</keyword>
<dbReference type="PANTHER" id="PTHR43464">
    <property type="entry name" value="METHYLTRANSFERASE"/>
    <property type="match status" value="1"/>
</dbReference>
<evidence type="ECO:0000259" key="4">
    <source>
        <dbReference type="Pfam" id="PF13649"/>
    </source>
</evidence>
<dbReference type="InterPro" id="IPR041698">
    <property type="entry name" value="Methyltransf_25"/>
</dbReference>
<organism evidence="5">
    <name type="scientific">Paenibacillus ihbetae</name>
    <dbReference type="NCBI Taxonomy" id="1870820"/>
    <lineage>
        <taxon>Bacteria</taxon>
        <taxon>Bacillati</taxon>
        <taxon>Bacillota</taxon>
        <taxon>Bacilli</taxon>
        <taxon>Bacillales</taxon>
        <taxon>Paenibacillaceae</taxon>
        <taxon>Paenibacillus</taxon>
    </lineage>
</organism>
<dbReference type="KEGG" id="pib:BBD41_13035"/>
<proteinExistence type="predicted"/>